<evidence type="ECO:0000313" key="2">
    <source>
        <dbReference type="Proteomes" id="UP001285263"/>
    </source>
</evidence>
<protein>
    <recommendedName>
        <fullName evidence="3">Sulfotransferase family protein</fullName>
    </recommendedName>
</protein>
<proteinExistence type="predicted"/>
<gene>
    <name evidence="1" type="ORF">SNE35_30810</name>
</gene>
<accession>A0ABU5DS40</accession>
<reference evidence="1 2" key="1">
    <citation type="submission" date="2023-11" db="EMBL/GenBank/DDBJ databases">
        <title>Paucibacter sp. nov., isolated from fresh soil in Korea.</title>
        <authorList>
            <person name="Le N.T.T."/>
        </authorList>
    </citation>
    <scope>NUCLEOTIDE SEQUENCE [LARGE SCALE GENOMIC DNA]</scope>
    <source>
        <strain evidence="1 2">R3-3</strain>
    </source>
</reference>
<dbReference type="RefSeq" id="WP_320426899.1">
    <property type="nucleotide sequence ID" value="NZ_JAXCLA010000012.1"/>
</dbReference>
<evidence type="ECO:0008006" key="3">
    <source>
        <dbReference type="Google" id="ProtNLM"/>
    </source>
</evidence>
<dbReference type="EMBL" id="JAXCLA010000012">
    <property type="protein sequence ID" value="MDY0748929.1"/>
    <property type="molecule type" value="Genomic_DNA"/>
</dbReference>
<keyword evidence="2" id="KW-1185">Reference proteome</keyword>
<organism evidence="1 2">
    <name type="scientific">Roseateles agri</name>
    <dbReference type="NCBI Taxonomy" id="3098619"/>
    <lineage>
        <taxon>Bacteria</taxon>
        <taxon>Pseudomonadati</taxon>
        <taxon>Pseudomonadota</taxon>
        <taxon>Betaproteobacteria</taxon>
        <taxon>Burkholderiales</taxon>
        <taxon>Sphaerotilaceae</taxon>
        <taxon>Roseateles</taxon>
    </lineage>
</organism>
<comment type="caution">
    <text evidence="1">The sequence shown here is derived from an EMBL/GenBank/DDBJ whole genome shotgun (WGS) entry which is preliminary data.</text>
</comment>
<sequence>MTKRPKIAIAMFGLPRGSELTLPTIERHFAEPARALGEVRLFHHLYLQDRVTNARSGENSEMPRAAYAPFEAFDGELEAPEHCLSLYPLEAIKARGDHYQDGFRSIRNLVHQLHSLKRVTQRIARWQPDLVLFLRPDLHYEAGFGADELAAALARPRRCVIPEWHWWGGYNDRFALCGAGIYRAYGERIDQALDFCKTSGRPLHAERLVRHALRSGGASLRTTPARASRVRTDSQIKQEPFDVVATCGSRQRRLELAWLGVMQRITP</sequence>
<dbReference type="Proteomes" id="UP001285263">
    <property type="component" value="Unassembled WGS sequence"/>
</dbReference>
<name>A0ABU5DS40_9BURK</name>
<evidence type="ECO:0000313" key="1">
    <source>
        <dbReference type="EMBL" id="MDY0748929.1"/>
    </source>
</evidence>